<dbReference type="InterPro" id="IPR029058">
    <property type="entry name" value="AB_hydrolase_fold"/>
</dbReference>
<dbReference type="InterPro" id="IPR000073">
    <property type="entry name" value="AB_hydrolase_1"/>
</dbReference>
<proteinExistence type="predicted"/>
<dbReference type="InterPro" id="IPR000639">
    <property type="entry name" value="Epox_hydrolase-like"/>
</dbReference>
<dbReference type="PANTHER" id="PTHR43329">
    <property type="entry name" value="EPOXIDE HYDROLASE"/>
    <property type="match status" value="1"/>
</dbReference>
<keyword evidence="4" id="KW-1185">Reference proteome</keyword>
<dbReference type="Gene3D" id="3.40.50.1820">
    <property type="entry name" value="alpha/beta hydrolase"/>
    <property type="match status" value="1"/>
</dbReference>
<dbReference type="Proteomes" id="UP001596303">
    <property type="component" value="Unassembled WGS sequence"/>
</dbReference>
<keyword evidence="1 3" id="KW-0378">Hydrolase</keyword>
<dbReference type="SUPFAM" id="SSF53474">
    <property type="entry name" value="alpha/beta-Hydrolases"/>
    <property type="match status" value="1"/>
</dbReference>
<reference evidence="4" key="1">
    <citation type="journal article" date="2019" name="Int. J. Syst. Evol. Microbiol.">
        <title>The Global Catalogue of Microorganisms (GCM) 10K type strain sequencing project: providing services to taxonomists for standard genome sequencing and annotation.</title>
        <authorList>
            <consortium name="The Broad Institute Genomics Platform"/>
            <consortium name="The Broad Institute Genome Sequencing Center for Infectious Disease"/>
            <person name="Wu L."/>
            <person name="Ma J."/>
        </authorList>
    </citation>
    <scope>NUCLEOTIDE SEQUENCE [LARGE SCALE GENOMIC DNA]</scope>
    <source>
        <strain evidence="4">CGMCC-1.15741</strain>
    </source>
</reference>
<dbReference type="GO" id="GO:0016787">
    <property type="term" value="F:hydrolase activity"/>
    <property type="evidence" value="ECO:0007669"/>
    <property type="project" value="UniProtKB-KW"/>
</dbReference>
<dbReference type="PRINTS" id="PR00412">
    <property type="entry name" value="EPOXHYDRLASE"/>
</dbReference>
<feature type="domain" description="AB hydrolase-1" evidence="2">
    <location>
        <begin position="26"/>
        <end position="309"/>
    </location>
</feature>
<evidence type="ECO:0000313" key="3">
    <source>
        <dbReference type="EMBL" id="MFC6197881.1"/>
    </source>
</evidence>
<gene>
    <name evidence="3" type="ORF">ACFQDM_07320</name>
</gene>
<dbReference type="Pfam" id="PF00561">
    <property type="entry name" value="Abhydrolase_1"/>
    <property type="match status" value="1"/>
</dbReference>
<evidence type="ECO:0000259" key="2">
    <source>
        <dbReference type="Pfam" id="PF00561"/>
    </source>
</evidence>
<evidence type="ECO:0000313" key="4">
    <source>
        <dbReference type="Proteomes" id="UP001596303"/>
    </source>
</evidence>
<organism evidence="3 4">
    <name type="scientific">Ponticaulis profundi</name>
    <dbReference type="NCBI Taxonomy" id="2665222"/>
    <lineage>
        <taxon>Bacteria</taxon>
        <taxon>Pseudomonadati</taxon>
        <taxon>Pseudomonadota</taxon>
        <taxon>Alphaproteobacteria</taxon>
        <taxon>Hyphomonadales</taxon>
        <taxon>Hyphomonadaceae</taxon>
        <taxon>Ponticaulis</taxon>
    </lineage>
</organism>
<name>A0ABW1S887_9PROT</name>
<sequence length="324" mass="36802">MDYSVKFETIQAGDVAIRVAVAGEGPLVLYVHGFPESWYSWRHQVKPTVDAGFKFAAVDVTGYGGSDKPHPVERYSMENLTRDIANVARAMSPDKKVIIVGHDWGAPISWNTALLYPDTVKAVGCMSVPYTPPGDRMFLDVIHDIFTRRGKFFYQVYFQEEGVAEAELEANTRDSLRRFYYALSGDAPEGTWPLDKVDGDPLLYRLPDPDPFPAWMSEEDLDYYEAEFRKSGFRGPLNRYRNHQRDFDFLSALPDKKIYQPALFIGGTSDLAIKIMPNFDPMEAMAPHVPNLEVGVMLEGCGHWTQQERPDEVNEHLIPWLKAQ</sequence>
<accession>A0ABW1S887</accession>
<comment type="caution">
    <text evidence="3">The sequence shown here is derived from an EMBL/GenBank/DDBJ whole genome shotgun (WGS) entry which is preliminary data.</text>
</comment>
<evidence type="ECO:0000256" key="1">
    <source>
        <dbReference type="ARBA" id="ARBA00022801"/>
    </source>
</evidence>
<dbReference type="EMBL" id="JBHSSW010000008">
    <property type="protein sequence ID" value="MFC6197881.1"/>
    <property type="molecule type" value="Genomic_DNA"/>
</dbReference>
<protein>
    <submittedName>
        <fullName evidence="3">Alpha/beta fold hydrolase</fullName>
    </submittedName>
</protein>
<dbReference type="RefSeq" id="WP_377377431.1">
    <property type="nucleotide sequence ID" value="NZ_JBHSSW010000008.1"/>
</dbReference>